<dbReference type="PANTHER" id="PTHR34980:SF3">
    <property type="entry name" value="BLR8105 PROTEIN"/>
    <property type="match status" value="1"/>
</dbReference>
<keyword evidence="2" id="KW-0472">Membrane</keyword>
<dbReference type="GO" id="GO:0005886">
    <property type="term" value="C:plasma membrane"/>
    <property type="evidence" value="ECO:0007669"/>
    <property type="project" value="TreeGrafter"/>
</dbReference>
<keyword evidence="2" id="KW-1133">Transmembrane helix</keyword>
<feature type="transmembrane region" description="Helical" evidence="2">
    <location>
        <begin position="169"/>
        <end position="192"/>
    </location>
</feature>
<dbReference type="Proteomes" id="UP000198481">
    <property type="component" value="Chromosome I"/>
</dbReference>
<dbReference type="Pfam" id="PF05656">
    <property type="entry name" value="DUF805"/>
    <property type="match status" value="1"/>
</dbReference>
<evidence type="ECO:0000256" key="2">
    <source>
        <dbReference type="SAM" id="Phobius"/>
    </source>
</evidence>
<feature type="transmembrane region" description="Helical" evidence="2">
    <location>
        <begin position="248"/>
        <end position="272"/>
    </location>
</feature>
<feature type="region of interest" description="Disordered" evidence="1">
    <location>
        <begin position="284"/>
        <end position="328"/>
    </location>
</feature>
<dbReference type="InterPro" id="IPR008523">
    <property type="entry name" value="DUF805"/>
</dbReference>
<dbReference type="PANTHER" id="PTHR34980">
    <property type="entry name" value="INNER MEMBRANE PROTEIN-RELATED-RELATED"/>
    <property type="match status" value="1"/>
</dbReference>
<dbReference type="EMBL" id="LT629762">
    <property type="protein sequence ID" value="SDT15125.1"/>
    <property type="molecule type" value="Genomic_DNA"/>
</dbReference>
<gene>
    <name evidence="3" type="ORF">SAMN05216222_3270</name>
</gene>
<dbReference type="RefSeq" id="WP_092277364.1">
    <property type="nucleotide sequence ID" value="NZ_LT629762.1"/>
</dbReference>
<feature type="compositionally biased region" description="Acidic residues" evidence="1">
    <location>
        <begin position="292"/>
        <end position="304"/>
    </location>
</feature>
<feature type="transmembrane region" description="Helical" evidence="2">
    <location>
        <begin position="137"/>
        <end position="163"/>
    </location>
</feature>
<feature type="transmembrane region" description="Helical" evidence="2">
    <location>
        <begin position="204"/>
        <end position="228"/>
    </location>
</feature>
<evidence type="ECO:0000313" key="3">
    <source>
        <dbReference type="EMBL" id="SDT15125.1"/>
    </source>
</evidence>
<evidence type="ECO:0000313" key="4">
    <source>
        <dbReference type="Proteomes" id="UP000198481"/>
    </source>
</evidence>
<organism evidence="3 4">
    <name type="scientific">Pseudomonas prosekii</name>
    <dbReference type="NCBI Taxonomy" id="1148509"/>
    <lineage>
        <taxon>Bacteria</taxon>
        <taxon>Pseudomonadati</taxon>
        <taxon>Pseudomonadota</taxon>
        <taxon>Gammaproteobacteria</taxon>
        <taxon>Pseudomonadales</taxon>
        <taxon>Pseudomonadaceae</taxon>
        <taxon>Pseudomonas</taxon>
    </lineage>
</organism>
<accession>A0A1H1Y173</accession>
<evidence type="ECO:0000256" key="1">
    <source>
        <dbReference type="SAM" id="MobiDB-lite"/>
    </source>
</evidence>
<proteinExistence type="predicted"/>
<sequence>MSDNRYKIVFDGTLLPGVDLSTAKLNLADLFKSEVAAIERLFTGRTVALKRDLSQLDAQTYLQALRKTGIDARIEAEPAIELNLADVPEHAPVSLHKAPADPESPYAPPRATVGEAVPAFATLRPFSFTGRIGRVRFLAWTMALTLVTLGIGSVLAIFGIALIGADSTAGLILGGLLLFILLLVLAVISIQFSVQRLHDIGWSGWLWLINLVPFVGSFFPFVIMVVPGNTTANQYGPPPPPNSTVVKVLAWLWLAFIALIFVGALAGGITALQQEYETAAETSYDSSTVITDDVEVESADEAEEAPNSADDAADAAEEAQPPVDSAQE</sequence>
<name>A0A1H1Y173_9PSED</name>
<protein>
    <submittedName>
        <fullName evidence="3">Uncharacterized membrane protein YhaH, DUF805 family</fullName>
    </submittedName>
</protein>
<dbReference type="AlphaFoldDB" id="A0A1H1Y173"/>
<keyword evidence="2" id="KW-0812">Transmembrane</keyword>
<reference evidence="3 4" key="1">
    <citation type="submission" date="2016-10" db="EMBL/GenBank/DDBJ databases">
        <authorList>
            <person name="de Groot N.N."/>
        </authorList>
    </citation>
    <scope>NUCLEOTIDE SEQUENCE [LARGE SCALE GENOMIC DNA]</scope>
    <source>
        <strain evidence="3 4">LMG 26867</strain>
    </source>
</reference>
<dbReference type="STRING" id="1148509.SAMN05216222_3270"/>